<keyword evidence="2" id="KW-1185">Reference proteome</keyword>
<evidence type="ECO:0000313" key="1">
    <source>
        <dbReference type="EMBL" id="CRK98508.1"/>
    </source>
</evidence>
<evidence type="ECO:0000313" key="2">
    <source>
        <dbReference type="Proteomes" id="UP000183832"/>
    </source>
</evidence>
<reference evidence="1 2" key="1">
    <citation type="submission" date="2015-04" db="EMBL/GenBank/DDBJ databases">
        <authorList>
            <person name="Syromyatnikov M.Y."/>
            <person name="Popov V.N."/>
        </authorList>
    </citation>
    <scope>NUCLEOTIDE SEQUENCE [LARGE SCALE GENOMIC DNA]</scope>
</reference>
<organism evidence="1 2">
    <name type="scientific">Clunio marinus</name>
    <dbReference type="NCBI Taxonomy" id="568069"/>
    <lineage>
        <taxon>Eukaryota</taxon>
        <taxon>Metazoa</taxon>
        <taxon>Ecdysozoa</taxon>
        <taxon>Arthropoda</taxon>
        <taxon>Hexapoda</taxon>
        <taxon>Insecta</taxon>
        <taxon>Pterygota</taxon>
        <taxon>Neoptera</taxon>
        <taxon>Endopterygota</taxon>
        <taxon>Diptera</taxon>
        <taxon>Nematocera</taxon>
        <taxon>Chironomoidea</taxon>
        <taxon>Chironomidae</taxon>
        <taxon>Clunio</taxon>
    </lineage>
</organism>
<sequence length="164" mass="19273">MENNKKAEIMNGLCCRLNVHRMIEEIEIKEFLQYRLLKTSHLTKSHVHKKKSETEIKLFFSILHSQSFEKDKVHCEHNDKQSSILRNLFLKIPGVQVIFSSLDDMNLYSHSLSIIIHVKLKTLQRILAELEMPYNCNYHELALQLTIVFQSNKSKTIILNIPEL</sequence>
<dbReference type="Proteomes" id="UP000183832">
    <property type="component" value="Unassembled WGS sequence"/>
</dbReference>
<protein>
    <submittedName>
        <fullName evidence="1">CLUMA_CG011864, isoform A</fullName>
    </submittedName>
</protein>
<name>A0A1J1IG45_9DIPT</name>
<accession>A0A1J1IG45</accession>
<dbReference type="EMBL" id="CVRI01000047">
    <property type="protein sequence ID" value="CRK98508.1"/>
    <property type="molecule type" value="Genomic_DNA"/>
</dbReference>
<proteinExistence type="predicted"/>
<gene>
    <name evidence="1" type="ORF">CLUMA_CG011864</name>
</gene>
<dbReference type="AlphaFoldDB" id="A0A1J1IG45"/>